<evidence type="ECO:0000256" key="4">
    <source>
        <dbReference type="ARBA" id="ARBA00023136"/>
    </source>
</evidence>
<dbReference type="Gene3D" id="1.25.40.390">
    <property type="match status" value="1"/>
</dbReference>
<dbReference type="CDD" id="cd08977">
    <property type="entry name" value="SusD"/>
    <property type="match status" value="1"/>
</dbReference>
<keyword evidence="4" id="KW-0472">Membrane</keyword>
<dbReference type="SUPFAM" id="SSF48452">
    <property type="entry name" value="TPR-like"/>
    <property type="match status" value="1"/>
</dbReference>
<keyword evidence="3" id="KW-0732">Signal</keyword>
<reference evidence="8 9" key="1">
    <citation type="submission" date="2019-11" db="EMBL/GenBank/DDBJ databases">
        <authorList>
            <person name="Zheng R.K."/>
            <person name="Sun C.M."/>
        </authorList>
    </citation>
    <scope>NUCLEOTIDE SEQUENCE [LARGE SCALE GENOMIC DNA]</scope>
    <source>
        <strain evidence="8 9">WC007</strain>
    </source>
</reference>
<evidence type="ECO:0000259" key="6">
    <source>
        <dbReference type="Pfam" id="PF07980"/>
    </source>
</evidence>
<dbReference type="RefSeq" id="WP_158867891.1">
    <property type="nucleotide sequence ID" value="NZ_CP046401.1"/>
</dbReference>
<evidence type="ECO:0000256" key="5">
    <source>
        <dbReference type="ARBA" id="ARBA00023237"/>
    </source>
</evidence>
<comment type="similarity">
    <text evidence="2">Belongs to the SusD family.</text>
</comment>
<keyword evidence="5" id="KW-0998">Cell outer membrane</keyword>
<feature type="domain" description="SusD-like N-terminal" evidence="7">
    <location>
        <begin position="88"/>
        <end position="221"/>
    </location>
</feature>
<accession>A0A6I6K0S5</accession>
<evidence type="ECO:0000256" key="1">
    <source>
        <dbReference type="ARBA" id="ARBA00004442"/>
    </source>
</evidence>
<dbReference type="AlphaFoldDB" id="A0A6I6K0S5"/>
<feature type="domain" description="RagB/SusD" evidence="6">
    <location>
        <begin position="349"/>
        <end position="502"/>
    </location>
</feature>
<comment type="subcellular location">
    <subcellularLocation>
        <location evidence="1">Cell outer membrane</location>
    </subcellularLocation>
</comment>
<dbReference type="PROSITE" id="PS51257">
    <property type="entry name" value="PROKAR_LIPOPROTEIN"/>
    <property type="match status" value="1"/>
</dbReference>
<dbReference type="Pfam" id="PF07980">
    <property type="entry name" value="SusD_RagB"/>
    <property type="match status" value="1"/>
</dbReference>
<protein>
    <submittedName>
        <fullName evidence="8">RagB/SusD family nutrient uptake outer membrane protein</fullName>
    </submittedName>
</protein>
<dbReference type="KEGG" id="mcos:GM418_15480"/>
<dbReference type="Pfam" id="PF14322">
    <property type="entry name" value="SusD-like_3"/>
    <property type="match status" value="1"/>
</dbReference>
<dbReference type="Proteomes" id="UP000428260">
    <property type="component" value="Chromosome"/>
</dbReference>
<proteinExistence type="inferred from homology"/>
<dbReference type="InterPro" id="IPR012944">
    <property type="entry name" value="SusD_RagB_dom"/>
</dbReference>
<evidence type="ECO:0000313" key="8">
    <source>
        <dbReference type="EMBL" id="QGY45023.1"/>
    </source>
</evidence>
<dbReference type="InterPro" id="IPR033985">
    <property type="entry name" value="SusD-like_N"/>
</dbReference>
<dbReference type="InterPro" id="IPR011990">
    <property type="entry name" value="TPR-like_helical_dom_sf"/>
</dbReference>
<dbReference type="GO" id="GO:0009279">
    <property type="term" value="C:cell outer membrane"/>
    <property type="evidence" value="ECO:0007669"/>
    <property type="project" value="UniProtKB-SubCell"/>
</dbReference>
<sequence>MKKLNHILLIFFITLTLVGCIDLEEDPKGLMAPEGFFETASDVEAAVYGAYAEWVTVQVEKYYFLGLMLRSDMVDIGDRNTDGNRIALNEFSMDAKNSLVAASWERLYQSISAANTAIQGARSIEDEAAVKNELEAKARFIRAFTYFHLVRAFGDVPYLDSPIESAEAFDAVERTPSDEIYQYIIDDLLFAKEYLPVKNSPDVRNIGTKGSAATALAEVYLTLERYSEAATEARYVIDNAAVFDYNLATNYQDLFNAEVIASLKEPIFTYELKNTLNDGNYNQADGMINLTRIRDLAPRSLSVAVPSLKVYQSWDDRDYRKKVCFEDTVVYNGVVTALVDAAVRVPRPHIAKYFRYPGPQEAGDDRSSDHHYCMYRYADVLLFAAEAIAESEGATPEAIGYINQIRARARYNGSTTTDFPADVPTTAISTDDFIQLVREERRLEFAFEFKRWYDIKRWGIINEAFLSTESMEPHNVDLNRDYLFPIPQTEIDVTDFIQNPGY</sequence>
<organism evidence="8 9">
    <name type="scientific">Maribellus comscasis</name>
    <dbReference type="NCBI Taxonomy" id="2681766"/>
    <lineage>
        <taxon>Bacteria</taxon>
        <taxon>Pseudomonadati</taxon>
        <taxon>Bacteroidota</taxon>
        <taxon>Bacteroidia</taxon>
        <taxon>Marinilabiliales</taxon>
        <taxon>Prolixibacteraceae</taxon>
        <taxon>Maribellus</taxon>
    </lineage>
</organism>
<keyword evidence="9" id="KW-1185">Reference proteome</keyword>
<evidence type="ECO:0000313" key="9">
    <source>
        <dbReference type="Proteomes" id="UP000428260"/>
    </source>
</evidence>
<evidence type="ECO:0000256" key="3">
    <source>
        <dbReference type="ARBA" id="ARBA00022729"/>
    </source>
</evidence>
<dbReference type="EMBL" id="CP046401">
    <property type="protein sequence ID" value="QGY45023.1"/>
    <property type="molecule type" value="Genomic_DNA"/>
</dbReference>
<name>A0A6I6K0S5_9BACT</name>
<evidence type="ECO:0000259" key="7">
    <source>
        <dbReference type="Pfam" id="PF14322"/>
    </source>
</evidence>
<gene>
    <name evidence="8" type="ORF">GM418_15480</name>
</gene>
<evidence type="ECO:0000256" key="2">
    <source>
        <dbReference type="ARBA" id="ARBA00006275"/>
    </source>
</evidence>